<dbReference type="PANTHER" id="PTHR33052">
    <property type="entry name" value="DUF4228 DOMAIN PROTEIN-RELATED"/>
    <property type="match status" value="1"/>
</dbReference>
<accession>A0ABC8URP8</accession>
<dbReference type="EMBL" id="CAUOFW020008636">
    <property type="protein sequence ID" value="CAK9183439.1"/>
    <property type="molecule type" value="Genomic_DNA"/>
</dbReference>
<sequence length="206" mass="22453">MGGCFSLTASYSVTDQESTANVISVYGDLREYSVPVTVSQVLQMETTSSSSSSCFLCNSDSLYYDEYTPALDPQDELQPGQIYFILPTTKLEYKLSASDMAALAVKASVALQNSSKKSSGSGSGRRHQNKARISPVALEVNQRVAVNLPKKSFADKDKLGVEGASRSGSTSIRKLQRYSSRRARMAVRSFRLRLTTIHEGSVLQLS</sequence>
<evidence type="ECO:0000256" key="1">
    <source>
        <dbReference type="SAM" id="MobiDB-lite"/>
    </source>
</evidence>
<reference evidence="2 3" key="1">
    <citation type="submission" date="2024-02" db="EMBL/GenBank/DDBJ databases">
        <authorList>
            <person name="Vignale AGUSTIN F."/>
            <person name="Sosa J E."/>
            <person name="Modenutti C."/>
        </authorList>
    </citation>
    <scope>NUCLEOTIDE SEQUENCE [LARGE SCALE GENOMIC DNA]</scope>
</reference>
<dbReference type="InterPro" id="IPR025322">
    <property type="entry name" value="PADRE_dom"/>
</dbReference>
<dbReference type="Pfam" id="PF14009">
    <property type="entry name" value="PADRE"/>
    <property type="match status" value="1"/>
</dbReference>
<comment type="caution">
    <text evidence="2">The sequence shown here is derived from an EMBL/GenBank/DDBJ whole genome shotgun (WGS) entry which is preliminary data.</text>
</comment>
<dbReference type="AlphaFoldDB" id="A0ABC8URP8"/>
<protein>
    <submittedName>
        <fullName evidence="2">Uncharacterized protein</fullName>
    </submittedName>
</protein>
<keyword evidence="3" id="KW-1185">Reference proteome</keyword>
<gene>
    <name evidence="2" type="ORF">ILEXP_LOCUS53704</name>
</gene>
<dbReference type="Proteomes" id="UP001642360">
    <property type="component" value="Unassembled WGS sequence"/>
</dbReference>
<name>A0ABC8URP8_9AQUA</name>
<organism evidence="2 3">
    <name type="scientific">Ilex paraguariensis</name>
    <name type="common">yerba mate</name>
    <dbReference type="NCBI Taxonomy" id="185542"/>
    <lineage>
        <taxon>Eukaryota</taxon>
        <taxon>Viridiplantae</taxon>
        <taxon>Streptophyta</taxon>
        <taxon>Embryophyta</taxon>
        <taxon>Tracheophyta</taxon>
        <taxon>Spermatophyta</taxon>
        <taxon>Magnoliopsida</taxon>
        <taxon>eudicotyledons</taxon>
        <taxon>Gunneridae</taxon>
        <taxon>Pentapetalae</taxon>
        <taxon>asterids</taxon>
        <taxon>campanulids</taxon>
        <taxon>Aquifoliales</taxon>
        <taxon>Aquifoliaceae</taxon>
        <taxon>Ilex</taxon>
    </lineage>
</organism>
<evidence type="ECO:0000313" key="2">
    <source>
        <dbReference type="EMBL" id="CAK9183439.1"/>
    </source>
</evidence>
<proteinExistence type="predicted"/>
<feature type="region of interest" description="Disordered" evidence="1">
    <location>
        <begin position="114"/>
        <end position="134"/>
    </location>
</feature>
<evidence type="ECO:0000313" key="3">
    <source>
        <dbReference type="Proteomes" id="UP001642360"/>
    </source>
</evidence>